<dbReference type="AlphaFoldDB" id="A0A9Q4C3J1"/>
<dbReference type="RefSeq" id="WP_266086465.1">
    <property type="nucleotide sequence ID" value="NZ_RKLV01000003.1"/>
</dbReference>
<protein>
    <recommendedName>
        <fullName evidence="3">Sulfatase</fullName>
    </recommendedName>
</protein>
<gene>
    <name evidence="1" type="ORF">EGH25_04560</name>
</gene>
<accession>A0A9Q4C3J1</accession>
<reference evidence="1" key="1">
    <citation type="submission" date="2022-09" db="EMBL/GenBank/DDBJ databases">
        <title>Haloadaptaus new haloarchaeum isolated from saline soil.</title>
        <authorList>
            <person name="Duran-Viseras A."/>
            <person name="Sanchez-Porro C."/>
            <person name="Ventosa A."/>
        </authorList>
    </citation>
    <scope>NUCLEOTIDE SEQUENCE</scope>
    <source>
        <strain evidence="1">F3-133</strain>
    </source>
</reference>
<dbReference type="InterPro" id="IPR017850">
    <property type="entry name" value="Alkaline_phosphatase_core_sf"/>
</dbReference>
<evidence type="ECO:0000313" key="2">
    <source>
        <dbReference type="Proteomes" id="UP001149411"/>
    </source>
</evidence>
<keyword evidence="2" id="KW-1185">Reference proteome</keyword>
<proteinExistence type="predicted"/>
<dbReference type="SUPFAM" id="SSF53649">
    <property type="entry name" value="Alkaline phosphatase-like"/>
    <property type="match status" value="1"/>
</dbReference>
<evidence type="ECO:0000313" key="1">
    <source>
        <dbReference type="EMBL" id="MCX2818623.1"/>
    </source>
</evidence>
<evidence type="ECO:0008006" key="3">
    <source>
        <dbReference type="Google" id="ProtNLM"/>
    </source>
</evidence>
<sequence>MQANFRDRYAEVMSETAYVTANPYTNYVDCADESNFALFDEVWRYGWDDEIGTLPPDVLTDRAIDVARNESPERLLIHYMQPHFPSLSQPELGSNVIDPEWKKDPETTVTREVWDKLKEGEIDRDTLWEAYRDNLRDVLESVETLLNNHDARKVIITADHGNGFGEEGIYAHPASRAHKVLRKVPYCITEATDEGTCTPEHKSRDTKDIEGDVEKRLADLGYLNDR</sequence>
<dbReference type="Proteomes" id="UP001149411">
    <property type="component" value="Unassembled WGS sequence"/>
</dbReference>
<dbReference type="Gene3D" id="3.40.720.10">
    <property type="entry name" value="Alkaline Phosphatase, subunit A"/>
    <property type="match status" value="1"/>
</dbReference>
<comment type="caution">
    <text evidence="1">The sequence shown here is derived from an EMBL/GenBank/DDBJ whole genome shotgun (WGS) entry which is preliminary data.</text>
</comment>
<name>A0A9Q4C3J1_9EURY</name>
<organism evidence="1 2">
    <name type="scientific">Halorutilus salinus</name>
    <dbReference type="NCBI Taxonomy" id="2487751"/>
    <lineage>
        <taxon>Archaea</taxon>
        <taxon>Methanobacteriati</taxon>
        <taxon>Methanobacteriota</taxon>
        <taxon>Stenosarchaea group</taxon>
        <taxon>Halobacteria</taxon>
        <taxon>Halorutilales</taxon>
        <taxon>Halorutilaceae</taxon>
        <taxon>Halorutilus</taxon>
    </lineage>
</organism>
<dbReference type="EMBL" id="RKLV01000003">
    <property type="protein sequence ID" value="MCX2818623.1"/>
    <property type="molecule type" value="Genomic_DNA"/>
</dbReference>